<dbReference type="EMBL" id="OW240913">
    <property type="protein sequence ID" value="CAH2256608.1"/>
    <property type="molecule type" value="Genomic_DNA"/>
</dbReference>
<gene>
    <name evidence="1" type="ORF">PECUL_23A061273</name>
</gene>
<protein>
    <submittedName>
        <fullName evidence="1">Uncharacterized protein</fullName>
    </submittedName>
</protein>
<accession>A0AAD1VUR2</accession>
<proteinExistence type="predicted"/>
<dbReference type="Proteomes" id="UP001295444">
    <property type="component" value="Chromosome 02"/>
</dbReference>
<name>A0AAD1VUR2_PELCU</name>
<sequence length="106" mass="11909">MGSQVNDCVLDFEYSGNLCIHNKWAVLCQLPFSLFFFFPFPSDNFSWLLDYMASANVPAVVPIQYCASEGRVDSKGWEYRLHANTWGPDWLLGGAPQAGLLREVGN</sequence>
<reference evidence="1" key="1">
    <citation type="submission" date="2022-03" db="EMBL/GenBank/DDBJ databases">
        <authorList>
            <person name="Alioto T."/>
            <person name="Alioto T."/>
            <person name="Gomez Garrido J."/>
        </authorList>
    </citation>
    <scope>NUCLEOTIDE SEQUENCE</scope>
</reference>
<organism evidence="1 2">
    <name type="scientific">Pelobates cultripes</name>
    <name type="common">Western spadefoot toad</name>
    <dbReference type="NCBI Taxonomy" id="61616"/>
    <lineage>
        <taxon>Eukaryota</taxon>
        <taxon>Metazoa</taxon>
        <taxon>Chordata</taxon>
        <taxon>Craniata</taxon>
        <taxon>Vertebrata</taxon>
        <taxon>Euteleostomi</taxon>
        <taxon>Amphibia</taxon>
        <taxon>Batrachia</taxon>
        <taxon>Anura</taxon>
        <taxon>Pelobatoidea</taxon>
        <taxon>Pelobatidae</taxon>
        <taxon>Pelobates</taxon>
    </lineage>
</organism>
<evidence type="ECO:0000313" key="2">
    <source>
        <dbReference type="Proteomes" id="UP001295444"/>
    </source>
</evidence>
<keyword evidence="2" id="KW-1185">Reference proteome</keyword>
<evidence type="ECO:0000313" key="1">
    <source>
        <dbReference type="EMBL" id="CAH2256608.1"/>
    </source>
</evidence>
<dbReference type="AlphaFoldDB" id="A0AAD1VUR2"/>